<dbReference type="AlphaFoldDB" id="E9I5I0"/>
<evidence type="ECO:0000313" key="2">
    <source>
        <dbReference type="EMBL" id="EFX60750.1"/>
    </source>
</evidence>
<sequence length="56" mass="6329">MRLVTSRSEQQERVTVPKTPSTNHESPQFPRDLSGDKSLFQLECNLLKPGYISQPG</sequence>
<protein>
    <submittedName>
        <fullName evidence="2">Uncharacterized protein</fullName>
    </submittedName>
</protein>
<feature type="region of interest" description="Disordered" evidence="1">
    <location>
        <begin position="1"/>
        <end position="35"/>
    </location>
</feature>
<organism evidence="2 3">
    <name type="scientific">Daphnia pulex</name>
    <name type="common">Water flea</name>
    <dbReference type="NCBI Taxonomy" id="6669"/>
    <lineage>
        <taxon>Eukaryota</taxon>
        <taxon>Metazoa</taxon>
        <taxon>Ecdysozoa</taxon>
        <taxon>Arthropoda</taxon>
        <taxon>Crustacea</taxon>
        <taxon>Branchiopoda</taxon>
        <taxon>Diplostraca</taxon>
        <taxon>Cladocera</taxon>
        <taxon>Anomopoda</taxon>
        <taxon>Daphniidae</taxon>
        <taxon>Daphnia</taxon>
    </lineage>
</organism>
<dbReference type="InParanoid" id="E9I5I0"/>
<evidence type="ECO:0000256" key="1">
    <source>
        <dbReference type="SAM" id="MobiDB-lite"/>
    </source>
</evidence>
<dbReference type="Proteomes" id="UP000000305">
    <property type="component" value="Unassembled WGS sequence"/>
</dbReference>
<proteinExistence type="predicted"/>
<evidence type="ECO:0000313" key="3">
    <source>
        <dbReference type="Proteomes" id="UP000000305"/>
    </source>
</evidence>
<dbReference type="HOGENOM" id="CLU_3016322_0_0_1"/>
<reference evidence="2 3" key="1">
    <citation type="journal article" date="2011" name="Science">
        <title>The ecoresponsive genome of Daphnia pulex.</title>
        <authorList>
            <person name="Colbourne J.K."/>
            <person name="Pfrender M.E."/>
            <person name="Gilbert D."/>
            <person name="Thomas W.K."/>
            <person name="Tucker A."/>
            <person name="Oakley T.H."/>
            <person name="Tokishita S."/>
            <person name="Aerts A."/>
            <person name="Arnold G.J."/>
            <person name="Basu M.K."/>
            <person name="Bauer D.J."/>
            <person name="Caceres C.E."/>
            <person name="Carmel L."/>
            <person name="Casola C."/>
            <person name="Choi J.H."/>
            <person name="Detter J.C."/>
            <person name="Dong Q."/>
            <person name="Dusheyko S."/>
            <person name="Eads B.D."/>
            <person name="Frohlich T."/>
            <person name="Geiler-Samerotte K.A."/>
            <person name="Gerlach D."/>
            <person name="Hatcher P."/>
            <person name="Jogdeo S."/>
            <person name="Krijgsveld J."/>
            <person name="Kriventseva E.V."/>
            <person name="Kultz D."/>
            <person name="Laforsch C."/>
            <person name="Lindquist E."/>
            <person name="Lopez J."/>
            <person name="Manak J.R."/>
            <person name="Muller J."/>
            <person name="Pangilinan J."/>
            <person name="Patwardhan R.P."/>
            <person name="Pitluck S."/>
            <person name="Pritham E.J."/>
            <person name="Rechtsteiner A."/>
            <person name="Rho M."/>
            <person name="Rogozin I.B."/>
            <person name="Sakarya O."/>
            <person name="Salamov A."/>
            <person name="Schaack S."/>
            <person name="Shapiro H."/>
            <person name="Shiga Y."/>
            <person name="Skalitzky C."/>
            <person name="Smith Z."/>
            <person name="Souvorov A."/>
            <person name="Sung W."/>
            <person name="Tang Z."/>
            <person name="Tsuchiya D."/>
            <person name="Tu H."/>
            <person name="Vos H."/>
            <person name="Wang M."/>
            <person name="Wolf Y.I."/>
            <person name="Yamagata H."/>
            <person name="Yamada T."/>
            <person name="Ye Y."/>
            <person name="Shaw J.R."/>
            <person name="Andrews J."/>
            <person name="Crease T.J."/>
            <person name="Tang H."/>
            <person name="Lucas S.M."/>
            <person name="Robertson H.M."/>
            <person name="Bork P."/>
            <person name="Koonin E.V."/>
            <person name="Zdobnov E.M."/>
            <person name="Grigoriev I.V."/>
            <person name="Lynch M."/>
            <person name="Boore J.L."/>
        </authorList>
    </citation>
    <scope>NUCLEOTIDE SEQUENCE [LARGE SCALE GENOMIC DNA]</scope>
</reference>
<name>E9I5I0_DAPPU</name>
<dbReference type="KEGG" id="dpx:DAPPUDRAFT_275726"/>
<keyword evidence="3" id="KW-1185">Reference proteome</keyword>
<dbReference type="EMBL" id="GL735658">
    <property type="protein sequence ID" value="EFX60750.1"/>
    <property type="molecule type" value="Genomic_DNA"/>
</dbReference>
<accession>E9I5I0</accession>
<gene>
    <name evidence="2" type="ORF">DAPPUDRAFT_275726</name>
</gene>